<dbReference type="PANTHER" id="PTHR43489">
    <property type="entry name" value="ISOMERASE"/>
    <property type="match status" value="1"/>
</dbReference>
<sequence length="311" mass="35331">MNSLGIYEKALPKELSWLEKLNLCQKLGFNFIELSIDESDERLSRLDWNQAQRNEIKQAVSSSGTRIHTLMLSGHRRFPMGSSDPKVRLKSLDMVRKAIDLASDLGIRNIQLAGYDVYYDKKTVCTREHFIDGLNEAVKLAAAKEVMLDIETMDDPFLNSLSKISELKKQIHSPWLQAYPDIGNLTAWLGINVGRDLEKNIDSIVSVHLKDTLPVTSTSKGKFRDVPFGTGTVDFEGCLKVLKRLGYQGAYTIEMWSENSSNPIEEIKNAKKYFDRLFALIGIEQEKLPPFKKSMERFSSSKYAIARTQLD</sequence>
<evidence type="ECO:0000256" key="2">
    <source>
        <dbReference type="NCBIfam" id="TIGR00542"/>
    </source>
</evidence>
<feature type="domain" description="Xylose isomerase-like TIM barrel" evidence="3">
    <location>
        <begin position="22"/>
        <end position="274"/>
    </location>
</feature>
<comment type="caution">
    <text evidence="4">The sequence shown here is derived from an EMBL/GenBank/DDBJ whole genome shotgun (WGS) entry which is preliminary data.</text>
</comment>
<gene>
    <name evidence="4" type="primary">sgaU</name>
    <name evidence="4" type="ORF">IWT30_00450</name>
</gene>
<protein>
    <recommendedName>
        <fullName evidence="2">L-ribulose-5-phosphate 3-epimerase</fullName>
    </recommendedName>
</protein>
<keyword evidence="5" id="KW-1185">Reference proteome</keyword>
<dbReference type="RefSeq" id="WP_089108322.1">
    <property type="nucleotide sequence ID" value="NZ_BCMF01000002.1"/>
</dbReference>
<dbReference type="AlphaFoldDB" id="A0A1Z5IA88"/>
<evidence type="ECO:0000313" key="4">
    <source>
        <dbReference type="EMBL" id="GAW98505.1"/>
    </source>
</evidence>
<organism evidence="4 5">
    <name type="scientific">Secundilactobacillus mixtipabuli</name>
    <dbReference type="NCBI Taxonomy" id="1435342"/>
    <lineage>
        <taxon>Bacteria</taxon>
        <taxon>Bacillati</taxon>
        <taxon>Bacillota</taxon>
        <taxon>Bacilli</taxon>
        <taxon>Lactobacillales</taxon>
        <taxon>Lactobacillaceae</taxon>
        <taxon>Secundilactobacillus</taxon>
    </lineage>
</organism>
<dbReference type="Pfam" id="PF01261">
    <property type="entry name" value="AP_endonuc_2"/>
    <property type="match status" value="1"/>
</dbReference>
<dbReference type="GO" id="GO:0016861">
    <property type="term" value="F:intramolecular oxidoreductase activity, interconverting aldoses and ketoses"/>
    <property type="evidence" value="ECO:0007669"/>
    <property type="project" value="InterPro"/>
</dbReference>
<dbReference type="SUPFAM" id="SSF51658">
    <property type="entry name" value="Xylose isomerase-like"/>
    <property type="match status" value="1"/>
</dbReference>
<dbReference type="InterPro" id="IPR004560">
    <property type="entry name" value="L-Ru-5P_3-Epase"/>
</dbReference>
<accession>A0A1Z5IA88</accession>
<reference evidence="4 5" key="1">
    <citation type="submission" date="2015-11" db="EMBL/GenBank/DDBJ databases">
        <title>Draft genome sequences of new species of the genus Lactobacillus isolated from orchardgrass silage.</title>
        <authorList>
            <person name="Tohno M."/>
            <person name="Tanizawa Y."/>
            <person name="Arita M."/>
        </authorList>
    </citation>
    <scope>NUCLEOTIDE SEQUENCE [LARGE SCALE GENOMIC DNA]</scope>
    <source>
        <strain evidence="4 5">IWT30</strain>
    </source>
</reference>
<dbReference type="EMBL" id="BCMF01000002">
    <property type="protein sequence ID" value="GAW98505.1"/>
    <property type="molecule type" value="Genomic_DNA"/>
</dbReference>
<dbReference type="InterPro" id="IPR050417">
    <property type="entry name" value="Sugar_Epim/Isomerase"/>
</dbReference>
<dbReference type="PANTHER" id="PTHR43489:SF1">
    <property type="entry name" value="L-RIBULOSE-5-PHOSPHATE 3-EPIMERASE SGBU-RELATED"/>
    <property type="match status" value="1"/>
</dbReference>
<dbReference type="Gene3D" id="3.20.20.150">
    <property type="entry name" value="Divalent-metal-dependent TIM barrel enzymes"/>
    <property type="match status" value="1"/>
</dbReference>
<name>A0A1Z5IA88_9LACO</name>
<dbReference type="NCBIfam" id="NF009689">
    <property type="entry name" value="PRK13210.1"/>
    <property type="match status" value="1"/>
</dbReference>
<dbReference type="NCBIfam" id="NF009688">
    <property type="entry name" value="PRK13209.1"/>
    <property type="match status" value="1"/>
</dbReference>
<dbReference type="OrthoDB" id="3185623at2"/>
<proteinExistence type="predicted"/>
<dbReference type="Proteomes" id="UP000198374">
    <property type="component" value="Unassembled WGS sequence"/>
</dbReference>
<dbReference type="InterPro" id="IPR013022">
    <property type="entry name" value="Xyl_isomerase-like_TIM-brl"/>
</dbReference>
<evidence type="ECO:0000259" key="3">
    <source>
        <dbReference type="Pfam" id="PF01261"/>
    </source>
</evidence>
<dbReference type="InterPro" id="IPR036237">
    <property type="entry name" value="Xyl_isomerase-like_sf"/>
</dbReference>
<dbReference type="NCBIfam" id="TIGR00542">
    <property type="entry name" value="hxl6Piso_put"/>
    <property type="match status" value="1"/>
</dbReference>
<dbReference type="GO" id="GO:0034015">
    <property type="term" value="F:L-ribulose-5-phosphate 3-epimerase activity"/>
    <property type="evidence" value="ECO:0007669"/>
    <property type="project" value="TreeGrafter"/>
</dbReference>
<keyword evidence="1" id="KW-0413">Isomerase</keyword>
<dbReference type="GO" id="GO:0019852">
    <property type="term" value="P:L-ascorbic acid metabolic process"/>
    <property type="evidence" value="ECO:0007669"/>
    <property type="project" value="TreeGrafter"/>
</dbReference>
<evidence type="ECO:0000313" key="5">
    <source>
        <dbReference type="Proteomes" id="UP000198374"/>
    </source>
</evidence>
<evidence type="ECO:0000256" key="1">
    <source>
        <dbReference type="ARBA" id="ARBA00023235"/>
    </source>
</evidence>